<gene>
    <name evidence="1" type="ORF">OUO13_11335</name>
</gene>
<accession>A0A9X3ITD2</accession>
<dbReference type="Gene3D" id="3.30.450.40">
    <property type="match status" value="1"/>
</dbReference>
<protein>
    <submittedName>
        <fullName evidence="1">DUF484 family protein</fullName>
    </submittedName>
</protein>
<dbReference type="InterPro" id="IPR029016">
    <property type="entry name" value="GAF-like_dom_sf"/>
</dbReference>
<evidence type="ECO:0000313" key="1">
    <source>
        <dbReference type="EMBL" id="MCY0965784.1"/>
    </source>
</evidence>
<dbReference type="EMBL" id="JAPNOA010000028">
    <property type="protein sequence ID" value="MCY0965784.1"/>
    <property type="molecule type" value="Genomic_DNA"/>
</dbReference>
<dbReference type="Proteomes" id="UP001150830">
    <property type="component" value="Unassembled WGS sequence"/>
</dbReference>
<reference evidence="1" key="1">
    <citation type="submission" date="2022-11" db="EMBL/GenBank/DDBJ databases">
        <title>Parathalassolutuus dongxingensis gen. nov., sp. nov., a novel member of family Oceanospirillaceae isolated from a coastal shrimp pond in Guangxi, China.</title>
        <authorList>
            <person name="Chen H."/>
        </authorList>
    </citation>
    <scope>NUCLEOTIDE SEQUENCE</scope>
    <source>
        <strain evidence="1">G-43</strain>
    </source>
</reference>
<sequence>MSQQPRLTDADVELYLQDHPEFFIGKDDLLADMRIPHETGAATSLIERQLQVHRDRNIELRQRLSDLLENARRNDQLFSKTRRLILALIGADSWLALQAALDDSLRNDFGVDSWAMLHFTERNIERPLIGIRSHEQQRAVLRLFKGHRAICGQLDNRDIATLLGQDTTTMRSVASAQIRGQDNFGVLSLGSSNPGHYRTSMDTLFLDYICDVLALRLQQTPVAR</sequence>
<keyword evidence="2" id="KW-1185">Reference proteome</keyword>
<proteinExistence type="predicted"/>
<dbReference type="InterPro" id="IPR007435">
    <property type="entry name" value="DUF484"/>
</dbReference>
<dbReference type="Pfam" id="PF04340">
    <property type="entry name" value="DUF484"/>
    <property type="match status" value="1"/>
</dbReference>
<dbReference type="RefSeq" id="WP_283173994.1">
    <property type="nucleotide sequence ID" value="NZ_JAPNOA010000028.1"/>
</dbReference>
<organism evidence="1 2">
    <name type="scientific">Parathalassolituus penaei</name>
    <dbReference type="NCBI Taxonomy" id="2997323"/>
    <lineage>
        <taxon>Bacteria</taxon>
        <taxon>Pseudomonadati</taxon>
        <taxon>Pseudomonadota</taxon>
        <taxon>Gammaproteobacteria</taxon>
        <taxon>Oceanospirillales</taxon>
        <taxon>Oceanospirillaceae</taxon>
        <taxon>Parathalassolituus</taxon>
    </lineage>
</organism>
<dbReference type="AlphaFoldDB" id="A0A9X3ITD2"/>
<dbReference type="PANTHER" id="PTHR38765:SF1">
    <property type="entry name" value="DUF484 DOMAIN-CONTAINING PROTEIN"/>
    <property type="match status" value="1"/>
</dbReference>
<comment type="caution">
    <text evidence="1">The sequence shown here is derived from an EMBL/GenBank/DDBJ whole genome shotgun (WGS) entry which is preliminary data.</text>
</comment>
<evidence type="ECO:0000313" key="2">
    <source>
        <dbReference type="Proteomes" id="UP001150830"/>
    </source>
</evidence>
<dbReference type="PANTHER" id="PTHR38765">
    <property type="entry name" value="DUF484 DOMAIN-CONTAINING PROTEIN"/>
    <property type="match status" value="1"/>
</dbReference>
<name>A0A9X3ITD2_9GAMM</name>